<keyword evidence="1" id="KW-0812">Transmembrane</keyword>
<dbReference type="PANTHER" id="PTHR43751:SF3">
    <property type="entry name" value="SULFATASE N-TERMINAL DOMAIN-CONTAINING PROTEIN"/>
    <property type="match status" value="1"/>
</dbReference>
<sequence length="638" mass="72757">MPIMANQATSRRQLYRWSGWFFVANTFLYFLIGLNYLLYLPDFNTIPLMTRAGVILGWVFMLTGLLGQLALVAFLCCIPVLLIISCIPRRAVAFGAGVLMAAAAALFLIADAVIYHLYHYHLAGVVWQIIRAGVFTQVLELSWVEWASIAFLALILIILEGLIAFIIWRKVRRKPKLNGGMMGVVFAASLFLSYTLTLNTSMAVTEDASAQSNDHVLVMEAQVIPYYNTVLGFLLPGKNSELKLQTRDDGYFVQNSQVVKSLNYPLHPLQCRLPQKPYNIVVIALDAWRFDMLNPDVTPNIYNFSKKAWVFKNNLSGGNCTRPGIFSLFYSIPANYWSAVLAQHRSPVFIHQLLQDHYQMGIFRSASLHYPAFDQTVFREVKNLQINTPGAESFDRDRRITHEFKNFINHRDPNRPFFSFVFYDETHNYCESSANYPQPFQPAVKVCNRLLLNNHTNPLPYLNRYRNAGHFDDALTGQVLQTLKTNHLLKNTIVIITADHGEEFNESHQNYWGHASDYTPWQIHTPMIIYWPGKKPQVFNYRTSHYDIVPTLMQSALGCQNPTTDYSVGTPILKKGQRPFLITNSYIDYAIVKPNRVTRIYPAGNYAILYPTGKPIPGASLNAKTLSEVFGVLNKYFR</sequence>
<dbReference type="InterPro" id="IPR017850">
    <property type="entry name" value="Alkaline_phosphatase_core_sf"/>
</dbReference>
<evidence type="ECO:0000259" key="2">
    <source>
        <dbReference type="Pfam" id="PF00884"/>
    </source>
</evidence>
<feature type="transmembrane region" description="Helical" evidence="1">
    <location>
        <begin position="146"/>
        <end position="168"/>
    </location>
</feature>
<dbReference type="RefSeq" id="WP_010957366.1">
    <property type="nucleotide sequence ID" value="NC_009727.1"/>
</dbReference>
<dbReference type="FunFam" id="3.40.720.10:FF:000076">
    <property type="entry name" value="Phosphoglycerol transferase MdoB-like protein, alkaline phosphatase superfamily"/>
    <property type="match status" value="1"/>
</dbReference>
<evidence type="ECO:0000313" key="4">
    <source>
        <dbReference type="EMBL" id="ABS77154.2"/>
    </source>
</evidence>
<keyword evidence="1" id="KW-1133">Transmembrane helix</keyword>
<evidence type="ECO:0000313" key="5">
    <source>
        <dbReference type="Proteomes" id="UP000008555"/>
    </source>
</evidence>
<accession>A9KGU3</accession>
<gene>
    <name evidence="4" type="ordered locus">CBUD_2024</name>
</gene>
<dbReference type="GO" id="GO:0016740">
    <property type="term" value="F:transferase activity"/>
    <property type="evidence" value="ECO:0007669"/>
    <property type="project" value="UniProtKB-KW"/>
</dbReference>
<dbReference type="InterPro" id="IPR024588">
    <property type="entry name" value="YejM_N"/>
</dbReference>
<name>A9KGU3_COXBN</name>
<dbReference type="InterPro" id="IPR052701">
    <property type="entry name" value="GAG_Ulvan_Degrading_Sulfatases"/>
</dbReference>
<evidence type="ECO:0000256" key="1">
    <source>
        <dbReference type="SAM" id="Phobius"/>
    </source>
</evidence>
<dbReference type="Pfam" id="PF00884">
    <property type="entry name" value="Sulfatase"/>
    <property type="match status" value="1"/>
</dbReference>
<dbReference type="Pfam" id="PF11893">
    <property type="entry name" value="DUF3413"/>
    <property type="match status" value="1"/>
</dbReference>
<dbReference type="InterPro" id="IPR012159">
    <property type="entry name" value="YejM-like"/>
</dbReference>
<dbReference type="CDD" id="cd16148">
    <property type="entry name" value="sulfatase_like"/>
    <property type="match status" value="1"/>
</dbReference>
<dbReference type="PIRSF" id="PIRSF004950">
    <property type="entry name" value="Mmb_sulf_HI0842"/>
    <property type="match status" value="1"/>
</dbReference>
<dbReference type="SUPFAM" id="SSF53649">
    <property type="entry name" value="Alkaline phosphatase-like"/>
    <property type="match status" value="1"/>
</dbReference>
<dbReference type="AlphaFoldDB" id="A9KGU3"/>
<feature type="transmembrane region" description="Helical" evidence="1">
    <location>
        <begin position="20"/>
        <end position="38"/>
    </location>
</feature>
<reference evidence="4 5" key="1">
    <citation type="journal article" date="2009" name="Infect. Immun.">
        <title>Comparative genomics reveal extensive transposon-mediated genomic plasticity and diversity among potential effector proteins within the genus Coxiella.</title>
        <authorList>
            <person name="Beare P.A."/>
            <person name="Unsworth N."/>
            <person name="Andoh M."/>
            <person name="Voth D.E."/>
            <person name="Omsland A."/>
            <person name="Gilk S.D."/>
            <person name="Williams K.P."/>
            <person name="Sobral B.W."/>
            <person name="Kupko J.J.III."/>
            <person name="Porcella S.F."/>
            <person name="Samuel J.E."/>
            <person name="Heinzen R.A."/>
        </authorList>
    </citation>
    <scope>NUCLEOTIDE SEQUENCE [LARGE SCALE GENOMIC DNA]</scope>
    <source>
        <strain evidence="4 5">Dugway 5J108-111</strain>
    </source>
</reference>
<dbReference type="HOGENOM" id="CLU_030247_1_0_6"/>
<dbReference type="InterPro" id="IPR000917">
    <property type="entry name" value="Sulfatase_N"/>
</dbReference>
<feature type="transmembrane region" description="Helical" evidence="1">
    <location>
        <begin position="58"/>
        <end position="84"/>
    </location>
</feature>
<dbReference type="EMBL" id="CP000733">
    <property type="protein sequence ID" value="ABS77154.2"/>
    <property type="molecule type" value="Genomic_DNA"/>
</dbReference>
<dbReference type="PANTHER" id="PTHR43751">
    <property type="entry name" value="SULFATASE"/>
    <property type="match status" value="1"/>
</dbReference>
<proteinExistence type="predicted"/>
<keyword evidence="1" id="KW-0472">Membrane</keyword>
<feature type="domain" description="Sulfatase N-terminal" evidence="2">
    <location>
        <begin position="279"/>
        <end position="556"/>
    </location>
</feature>
<feature type="domain" description="Inner membrane protein YejM N-terminal" evidence="3">
    <location>
        <begin position="7"/>
        <end position="271"/>
    </location>
</feature>
<evidence type="ECO:0000259" key="3">
    <source>
        <dbReference type="Pfam" id="PF11893"/>
    </source>
</evidence>
<dbReference type="Gene3D" id="3.40.720.10">
    <property type="entry name" value="Alkaline Phosphatase, subunit A"/>
    <property type="match status" value="1"/>
</dbReference>
<dbReference type="KEGG" id="cbd:CBUD_2024"/>
<dbReference type="Proteomes" id="UP000008555">
    <property type="component" value="Chromosome"/>
</dbReference>
<organism evidence="4 5">
    <name type="scientific">Coxiella burnetii (strain Dugway 5J108-111)</name>
    <dbReference type="NCBI Taxonomy" id="434922"/>
    <lineage>
        <taxon>Bacteria</taxon>
        <taxon>Pseudomonadati</taxon>
        <taxon>Pseudomonadota</taxon>
        <taxon>Gammaproteobacteria</taxon>
        <taxon>Legionellales</taxon>
        <taxon>Coxiellaceae</taxon>
        <taxon>Coxiella</taxon>
    </lineage>
</organism>
<feature type="transmembrane region" description="Helical" evidence="1">
    <location>
        <begin position="91"/>
        <end position="118"/>
    </location>
</feature>
<protein>
    <submittedName>
        <fullName evidence="4">Phosphoglycerol transferase MdoB-like protein, alkaline phosphatase superfamily</fullName>
    </submittedName>
</protein>
<keyword evidence="4" id="KW-0808">Transferase</keyword>
<feature type="transmembrane region" description="Helical" evidence="1">
    <location>
        <begin position="180"/>
        <end position="198"/>
    </location>
</feature>